<sequence length="245" mass="27538">MDLGFGQQNQQMGNQALEAVGMIAEMQENMLDAEIHKLDNLDGKDLAKIREERVKQLKERKLEEAEWSRHGHGHLTQLTETKEFFAASKNSKRLVCHFMRPTSHHCVALNGHLAKMASLHRETRFCTFDAEKSPYLCDKILADPEGNVVIPTLLLVKEGKVTYHIRGLAELGGEQCNCEIMAAVLQIHGLIEGEAAKHEYDDGQPTYGSVEEYRAAKIREGFFDEAMNEGDDFSDDDYTGLAEDA</sequence>
<dbReference type="OrthoDB" id="10257948at2759"/>
<dbReference type="EMBL" id="CAKKNE010000003">
    <property type="protein sequence ID" value="CAH0370650.1"/>
    <property type="molecule type" value="Genomic_DNA"/>
</dbReference>
<organism evidence="1 2">
    <name type="scientific">Pelagomonas calceolata</name>
    <dbReference type="NCBI Taxonomy" id="35677"/>
    <lineage>
        <taxon>Eukaryota</taxon>
        <taxon>Sar</taxon>
        <taxon>Stramenopiles</taxon>
        <taxon>Ochrophyta</taxon>
        <taxon>Pelagophyceae</taxon>
        <taxon>Pelagomonadales</taxon>
        <taxon>Pelagomonadaceae</taxon>
        <taxon>Pelagomonas</taxon>
    </lineage>
</organism>
<dbReference type="SUPFAM" id="SSF52833">
    <property type="entry name" value="Thioredoxin-like"/>
    <property type="match status" value="1"/>
</dbReference>
<comment type="caution">
    <text evidence="1">The sequence shown here is derived from an EMBL/GenBank/DDBJ whole genome shotgun (WGS) entry which is preliminary data.</text>
</comment>
<reference evidence="1" key="1">
    <citation type="submission" date="2021-11" db="EMBL/GenBank/DDBJ databases">
        <authorList>
            <consortium name="Genoscope - CEA"/>
            <person name="William W."/>
        </authorList>
    </citation>
    <scope>NUCLEOTIDE SEQUENCE</scope>
</reference>
<protein>
    <recommendedName>
        <fullName evidence="3">Thioredoxin domain-containing protein</fullName>
    </recommendedName>
</protein>
<proteinExistence type="predicted"/>
<evidence type="ECO:0000313" key="1">
    <source>
        <dbReference type="EMBL" id="CAH0370650.1"/>
    </source>
</evidence>
<dbReference type="Proteomes" id="UP000789595">
    <property type="component" value="Unassembled WGS sequence"/>
</dbReference>
<dbReference type="PANTHER" id="PTHR21148">
    <property type="entry name" value="THIOREDOXIN DOMAIN-CONTAINING PROTEIN 9"/>
    <property type="match status" value="1"/>
</dbReference>
<keyword evidence="2" id="KW-1185">Reference proteome</keyword>
<dbReference type="AlphaFoldDB" id="A0A8J2WIX7"/>
<dbReference type="Gene3D" id="3.40.30.10">
    <property type="entry name" value="Glutaredoxin"/>
    <property type="match status" value="1"/>
</dbReference>
<evidence type="ECO:0008006" key="3">
    <source>
        <dbReference type="Google" id="ProtNLM"/>
    </source>
</evidence>
<dbReference type="InterPro" id="IPR036249">
    <property type="entry name" value="Thioredoxin-like_sf"/>
</dbReference>
<name>A0A8J2WIX7_9STRA</name>
<evidence type="ECO:0000313" key="2">
    <source>
        <dbReference type="Proteomes" id="UP000789595"/>
    </source>
</evidence>
<accession>A0A8J2WIX7</accession>
<gene>
    <name evidence="1" type="ORF">PECAL_3P05460</name>
</gene>